<dbReference type="EMBL" id="CP144700">
    <property type="protein sequence ID" value="WVZ24641.1"/>
    <property type="molecule type" value="Genomic_DNA"/>
</dbReference>
<reference evidence="1 2" key="1">
    <citation type="journal article" date="2023" name="Life. Sci Alliance">
        <title>Evolutionary insights into 3D genome organization and epigenetic landscape of Vigna mungo.</title>
        <authorList>
            <person name="Junaid A."/>
            <person name="Singh B."/>
            <person name="Bhatia S."/>
        </authorList>
    </citation>
    <scope>NUCLEOTIDE SEQUENCE [LARGE SCALE GENOMIC DNA]</scope>
    <source>
        <strain evidence="1">Urdbean</strain>
    </source>
</reference>
<organism evidence="1 2">
    <name type="scientific">Vigna mungo</name>
    <name type="common">Black gram</name>
    <name type="synonym">Phaseolus mungo</name>
    <dbReference type="NCBI Taxonomy" id="3915"/>
    <lineage>
        <taxon>Eukaryota</taxon>
        <taxon>Viridiplantae</taxon>
        <taxon>Streptophyta</taxon>
        <taxon>Embryophyta</taxon>
        <taxon>Tracheophyta</taxon>
        <taxon>Spermatophyta</taxon>
        <taxon>Magnoliopsida</taxon>
        <taxon>eudicotyledons</taxon>
        <taxon>Gunneridae</taxon>
        <taxon>Pentapetalae</taxon>
        <taxon>rosids</taxon>
        <taxon>fabids</taxon>
        <taxon>Fabales</taxon>
        <taxon>Fabaceae</taxon>
        <taxon>Papilionoideae</taxon>
        <taxon>50 kb inversion clade</taxon>
        <taxon>NPAAA clade</taxon>
        <taxon>indigoferoid/millettioid clade</taxon>
        <taxon>Phaseoleae</taxon>
        <taxon>Vigna</taxon>
    </lineage>
</organism>
<gene>
    <name evidence="1" type="ORF">V8G54_003185</name>
</gene>
<sequence>MMIGKRETFIKHRTCVPNAPTFDIKIQKRGGKERINRNSIFDNKPMNPLSLVQPPQAGAGADHASHCKLIPGDEGFLHSVEQGPGNDVAVWYFIEGALRVRELGALSVGIDEGGEEEAVGREGLGDVAVCECGLEEVTCFGAGFEDDGEEDVVVRGGMEGVAHQAVDRNDVVVVVIEEVGADHDFEGVEVAGGEVVEECAGAVEDAEGAVEADELRREEELAAEAEDHQGRVSAEVGEVECGRERRRRWLLSMVVVEEGAPSEKKSRSPGLHDAAGPDLAEECATLSHIYPNLLTVMPWSRNCVEEATIVKPLCRNLVVVPKDACLAKLFCRVPLEMQEVAIANYRSFIVAADALIVIRHEVSSIDNHLESLDVTFLFHYCLCFPNRRLY</sequence>
<proteinExistence type="predicted"/>
<dbReference type="AlphaFoldDB" id="A0AAQ3P9L9"/>
<dbReference type="Proteomes" id="UP001374535">
    <property type="component" value="Chromosome 1"/>
</dbReference>
<name>A0AAQ3P9L9_VIGMU</name>
<keyword evidence="2" id="KW-1185">Reference proteome</keyword>
<evidence type="ECO:0000313" key="1">
    <source>
        <dbReference type="EMBL" id="WVZ24641.1"/>
    </source>
</evidence>
<accession>A0AAQ3P9L9</accession>
<evidence type="ECO:0000313" key="2">
    <source>
        <dbReference type="Proteomes" id="UP001374535"/>
    </source>
</evidence>
<protein>
    <submittedName>
        <fullName evidence="1">Uncharacterized protein</fullName>
    </submittedName>
</protein>